<organism evidence="1 2">
    <name type="scientific">Penicillium salamii</name>
    <dbReference type="NCBI Taxonomy" id="1612424"/>
    <lineage>
        <taxon>Eukaryota</taxon>
        <taxon>Fungi</taxon>
        <taxon>Dikarya</taxon>
        <taxon>Ascomycota</taxon>
        <taxon>Pezizomycotina</taxon>
        <taxon>Eurotiomycetes</taxon>
        <taxon>Eurotiomycetidae</taxon>
        <taxon>Eurotiales</taxon>
        <taxon>Aspergillaceae</taxon>
        <taxon>Penicillium</taxon>
    </lineage>
</organism>
<proteinExistence type="predicted"/>
<name>A0A9W4JDR3_9EURO</name>
<evidence type="ECO:0000313" key="2">
    <source>
        <dbReference type="Proteomes" id="UP001152646"/>
    </source>
</evidence>
<accession>A0A9W4JDR3</accession>
<dbReference type="AlphaFoldDB" id="A0A9W4JDR3"/>
<gene>
    <name evidence="1" type="ORF">PSALAMII_LOCUS6398</name>
</gene>
<protein>
    <submittedName>
        <fullName evidence="1">Uncharacterized protein</fullName>
    </submittedName>
</protein>
<dbReference type="OrthoDB" id="2269179at2759"/>
<reference evidence="1" key="1">
    <citation type="submission" date="2021-07" db="EMBL/GenBank/DDBJ databases">
        <authorList>
            <person name="Branca A.L. A."/>
        </authorList>
    </citation>
    <scope>NUCLEOTIDE SEQUENCE</scope>
</reference>
<comment type="caution">
    <text evidence="1">The sequence shown here is derived from an EMBL/GenBank/DDBJ whole genome shotgun (WGS) entry which is preliminary data.</text>
</comment>
<dbReference type="EMBL" id="CAJVPA010000190">
    <property type="protein sequence ID" value="CAG8384500.1"/>
    <property type="molecule type" value="Genomic_DNA"/>
</dbReference>
<sequence>MDLTSPSSRLRSTSCPGAFYCADAPFKQKQNCRQRRYSEASLRLTKTGQYGLRKAVLGILMNRLSEGGVDVQHLDPALLNHCLPKDCNNTDWEMMIHTPLKAPDHVVSRALDLRLAENTELKLKGEQRSVLYVRSFQLSKKQLCDVITQFSQARPEAATTATWSECLELLKPNDSVYIRYVGRTERSALLRHRHDIALKSIKSGFLAKFLEALKRTHPSVIDTATIYELPGICLRQFCESKEQILIALLGLPSLVNQRLCETRSFVPTKSHQSAFVSLETDTFLALSSSKLQPVSQGLIVAWATKIQEYTRAHKLSVSRSTRQALEFSDALRLAITRQAQASMINGKFVVCLTIGAEMSLEAWRNAGEFFSGTSDSARRMSDHLRRLWSWETGKPVNDEHLKLLISAGLLPFINLSPWLKVEGKDLQQAIRFAKDYVVLTKPMIILTLGARASSSAASGFNHPFGYPASQKLDDRVGKLDLVDCEGVLSIQISSFHPGKGRYCRNPATFNEVFNVTLWIFLFTINVCLKSSELFQNHTRKNWCRHIKATVDDKLHKSGTYDLLNSMKEKLRSEGPGSRSLLSPQKCIESLTKTTTDRFLFIGFALGSPMSPQRKQQARELWDLNIPELHDHITRENRIGWWTWACELEEGTSFFAHASVSGMIKTAGALKNAFSSLKIQSSRLLQAFPQGISYAPLSMHQSENSEDMLLLNRPSSRIPKGMTLQVAVGLITSAMLDKLRPSQVAEAHRKTKGKIVPQFLQHLNGSEVYAWSNGGVAIYWKSGRGENVTFNLHIPLSSLDLGLTAQRFIFFTPHGIDLQDETGTPYRTQQGTLGHRNLATVPVCRLNDCQDDSTMGPRLVELWEQETNLCWEVTIGNMALTQNNQTPIAARYFHGSSLGLVHLGWKKASLLQPYENTPLPADALWLVWMCLQRYWPNGGILFIGDPLKWPLRTDNFWAKFREFLAGGKYRNHPQYTPLSAWAHDMTHPRKTAQLKRNLEFLCTIISQKKVQCRDHARRRIENKDVKIAGTELSISTPRSDIAFV</sequence>
<dbReference type="Proteomes" id="UP001152646">
    <property type="component" value="Unassembled WGS sequence"/>
</dbReference>
<evidence type="ECO:0000313" key="1">
    <source>
        <dbReference type="EMBL" id="CAG8384500.1"/>
    </source>
</evidence>